<dbReference type="EMBL" id="BSDY01000001">
    <property type="protein sequence ID" value="GLI54806.1"/>
    <property type="molecule type" value="Genomic_DNA"/>
</dbReference>
<keyword evidence="3" id="KW-1003">Cell membrane</keyword>
<feature type="transmembrane region" description="Helical" evidence="7">
    <location>
        <begin position="65"/>
        <end position="90"/>
    </location>
</feature>
<keyword evidence="5 7" id="KW-1133">Transmembrane helix</keyword>
<dbReference type="PANTHER" id="PTHR34583:SF2">
    <property type="entry name" value="ANTIPORTER SUBUNIT MNHC2-RELATED"/>
    <property type="match status" value="1"/>
</dbReference>
<evidence type="ECO:0000313" key="8">
    <source>
        <dbReference type="EMBL" id="GLI54806.1"/>
    </source>
</evidence>
<dbReference type="InterPro" id="IPR050601">
    <property type="entry name" value="CPA3_antiporter_subunitC"/>
</dbReference>
<dbReference type="Pfam" id="PF00420">
    <property type="entry name" value="Oxidored_q2"/>
    <property type="match status" value="1"/>
</dbReference>
<reference evidence="8" key="1">
    <citation type="submission" date="2022-12" db="EMBL/GenBank/DDBJ databases">
        <title>Reference genome sequencing for broad-spectrum identification of bacterial and archaeal isolates by mass spectrometry.</title>
        <authorList>
            <person name="Sekiguchi Y."/>
            <person name="Tourlousse D.M."/>
        </authorList>
    </citation>
    <scope>NUCLEOTIDE SEQUENCE</scope>
    <source>
        <strain evidence="8">10succ1</strain>
    </source>
</reference>
<comment type="similarity">
    <text evidence="2">Belongs to the CPA3 antiporters (TC 2.A.63) subunit C family.</text>
</comment>
<dbReference type="GO" id="GO:0005886">
    <property type="term" value="C:plasma membrane"/>
    <property type="evidence" value="ECO:0007669"/>
    <property type="project" value="UniProtKB-SubCell"/>
</dbReference>
<evidence type="ECO:0000256" key="5">
    <source>
        <dbReference type="ARBA" id="ARBA00022989"/>
    </source>
</evidence>
<keyword evidence="6 7" id="KW-0472">Membrane</keyword>
<proteinExistence type="inferred from homology"/>
<sequence length="113" mass="12295">MISGEAVAVIIFMIGCYTIMARRDIVRTTIGTGLMTGGVVLYFLTSGEEYLHPPIGKVTGVVADPLPQALMITNIIIGVASTAVALGIFIKLYQKYGTARWDTIHKKHLEEEI</sequence>
<dbReference type="AlphaFoldDB" id="A0A9W6GJ53"/>
<dbReference type="PANTHER" id="PTHR34583">
    <property type="entry name" value="ANTIPORTER SUBUNIT MNHC2-RELATED"/>
    <property type="match status" value="1"/>
</dbReference>
<evidence type="ECO:0000313" key="9">
    <source>
        <dbReference type="Proteomes" id="UP001144471"/>
    </source>
</evidence>
<protein>
    <submittedName>
        <fullName evidence="8">Cation:proton antiporter</fullName>
    </submittedName>
</protein>
<evidence type="ECO:0000256" key="2">
    <source>
        <dbReference type="ARBA" id="ARBA00010388"/>
    </source>
</evidence>
<dbReference type="Proteomes" id="UP001144471">
    <property type="component" value="Unassembled WGS sequence"/>
</dbReference>
<gene>
    <name evidence="8" type="ORF">PM10SUCC1_03210</name>
</gene>
<comment type="caution">
    <text evidence="8">The sequence shown here is derived from an EMBL/GenBank/DDBJ whole genome shotgun (WGS) entry which is preliminary data.</text>
</comment>
<evidence type="ECO:0000256" key="6">
    <source>
        <dbReference type="ARBA" id="ARBA00023136"/>
    </source>
</evidence>
<name>A0A9W6GJ53_9FUSO</name>
<evidence type="ECO:0000256" key="7">
    <source>
        <dbReference type="SAM" id="Phobius"/>
    </source>
</evidence>
<comment type="subcellular location">
    <subcellularLocation>
        <location evidence="1">Cell membrane</location>
        <topology evidence="1">Multi-pass membrane protein</topology>
    </subcellularLocation>
</comment>
<accession>A0A9W6GJ53</accession>
<keyword evidence="9" id="KW-1185">Reference proteome</keyword>
<evidence type="ECO:0000256" key="4">
    <source>
        <dbReference type="ARBA" id="ARBA00022692"/>
    </source>
</evidence>
<dbReference type="Gene3D" id="1.10.287.3510">
    <property type="match status" value="1"/>
</dbReference>
<dbReference type="InterPro" id="IPR039428">
    <property type="entry name" value="NUOK/Mnh_C1-like"/>
</dbReference>
<evidence type="ECO:0000256" key="1">
    <source>
        <dbReference type="ARBA" id="ARBA00004651"/>
    </source>
</evidence>
<dbReference type="RefSeq" id="WP_281832835.1">
    <property type="nucleotide sequence ID" value="NZ_BSDY01000001.1"/>
</dbReference>
<organism evidence="8 9">
    <name type="scientific">Propionigenium maris DSM 9537</name>
    <dbReference type="NCBI Taxonomy" id="1123000"/>
    <lineage>
        <taxon>Bacteria</taxon>
        <taxon>Fusobacteriati</taxon>
        <taxon>Fusobacteriota</taxon>
        <taxon>Fusobacteriia</taxon>
        <taxon>Fusobacteriales</taxon>
        <taxon>Fusobacteriaceae</taxon>
        <taxon>Propionigenium</taxon>
    </lineage>
</organism>
<feature type="transmembrane region" description="Helical" evidence="7">
    <location>
        <begin position="6"/>
        <end position="21"/>
    </location>
</feature>
<feature type="transmembrane region" description="Helical" evidence="7">
    <location>
        <begin position="28"/>
        <end position="45"/>
    </location>
</feature>
<evidence type="ECO:0000256" key="3">
    <source>
        <dbReference type="ARBA" id="ARBA00022475"/>
    </source>
</evidence>
<keyword evidence="4 7" id="KW-0812">Transmembrane</keyword>